<evidence type="ECO:0000256" key="2">
    <source>
        <dbReference type="SAM" id="MobiDB-lite"/>
    </source>
</evidence>
<dbReference type="GO" id="GO:0008270">
    <property type="term" value="F:zinc ion binding"/>
    <property type="evidence" value="ECO:0007669"/>
    <property type="project" value="UniProtKB-KW"/>
</dbReference>
<dbReference type="AlphaFoldDB" id="A0A5A5TCR8"/>
<evidence type="ECO:0000313" key="5">
    <source>
        <dbReference type="Proteomes" id="UP000322530"/>
    </source>
</evidence>
<accession>A0A5A5TCR8</accession>
<gene>
    <name evidence="4" type="ORF">KDI_23730</name>
</gene>
<sequence length="442" mass="49097">MNIHVTVDQVAKMAPDVSVANAGRKLSLPKNWKTVGQNAQALWGECQGSALYQVRIELSTLTTQCSCPSRKIPCKHSLGLLYLCANTPTAIATGEPPDWVISWLNKRSAIQQQKATLATQGPTKKPAASSTQKSTAKRQEKILQGIAQLDLWLEDLIRNGLGSLDTHSTTIWHQQAAKMVDAQALGLAQALRTMSAIPHASPDWTEKLLGKLGKLALLSESYHHLERFAPPLQEDIKLLVGWTLKEAEVHERGEHVSDDWFMLGQQTSEVERNRVQSTWLYGKETGRSAQILQFAYASAPFAENFPLGMQQRAEIVYWPGNDPQRALFVRRPDMPQAIQGSFGAETLDAFFAQVATQLAKQPWRETFLCLLQSAIPIYDSNQNRWYLSDQVGQAVPLVETANEHWKLLALSGGHPLDFAGEWNGEALLPLGVLVDHTTYHLL</sequence>
<evidence type="ECO:0000256" key="1">
    <source>
        <dbReference type="PROSITE-ProRule" id="PRU00325"/>
    </source>
</evidence>
<feature type="compositionally biased region" description="Polar residues" evidence="2">
    <location>
        <begin position="115"/>
        <end position="134"/>
    </location>
</feature>
<keyword evidence="1" id="KW-0479">Metal-binding</keyword>
<dbReference type="EMBL" id="BIXY01000031">
    <property type="protein sequence ID" value="GCF08809.1"/>
    <property type="molecule type" value="Genomic_DNA"/>
</dbReference>
<dbReference type="OrthoDB" id="9816340at2"/>
<feature type="region of interest" description="Disordered" evidence="2">
    <location>
        <begin position="115"/>
        <end position="136"/>
    </location>
</feature>
<reference evidence="4 5" key="1">
    <citation type="submission" date="2019-01" db="EMBL/GenBank/DDBJ databases">
        <title>Draft genome sequence of Dictyobacter sp. Uno17.</title>
        <authorList>
            <person name="Wang C.M."/>
            <person name="Zheng Y."/>
            <person name="Sakai Y."/>
            <person name="Abe K."/>
            <person name="Yokota A."/>
            <person name="Yabe S."/>
        </authorList>
    </citation>
    <scope>NUCLEOTIDE SEQUENCE [LARGE SCALE GENOMIC DNA]</scope>
    <source>
        <strain evidence="4 5">Uno17</strain>
    </source>
</reference>
<dbReference type="Proteomes" id="UP000322530">
    <property type="component" value="Unassembled WGS sequence"/>
</dbReference>
<keyword evidence="1" id="KW-0862">Zinc</keyword>
<comment type="caution">
    <text evidence="4">The sequence shown here is derived from an EMBL/GenBank/DDBJ whole genome shotgun (WGS) entry which is preliminary data.</text>
</comment>
<keyword evidence="1" id="KW-0863">Zinc-finger</keyword>
<evidence type="ECO:0000259" key="3">
    <source>
        <dbReference type="PROSITE" id="PS50966"/>
    </source>
</evidence>
<dbReference type="InterPro" id="IPR007527">
    <property type="entry name" value="Znf_SWIM"/>
</dbReference>
<dbReference type="Pfam" id="PF04434">
    <property type="entry name" value="SWIM"/>
    <property type="match status" value="1"/>
</dbReference>
<dbReference type="RefSeq" id="WP_149401784.1">
    <property type="nucleotide sequence ID" value="NZ_BIXY01000031.1"/>
</dbReference>
<dbReference type="PROSITE" id="PS50966">
    <property type="entry name" value="ZF_SWIM"/>
    <property type="match status" value="1"/>
</dbReference>
<name>A0A5A5TCR8_9CHLR</name>
<organism evidence="4 5">
    <name type="scientific">Dictyobacter arantiisoli</name>
    <dbReference type="NCBI Taxonomy" id="2014874"/>
    <lineage>
        <taxon>Bacteria</taxon>
        <taxon>Bacillati</taxon>
        <taxon>Chloroflexota</taxon>
        <taxon>Ktedonobacteria</taxon>
        <taxon>Ktedonobacterales</taxon>
        <taxon>Dictyobacteraceae</taxon>
        <taxon>Dictyobacter</taxon>
    </lineage>
</organism>
<proteinExistence type="predicted"/>
<protein>
    <recommendedName>
        <fullName evidence="3">SWIM-type domain-containing protein</fullName>
    </recommendedName>
</protein>
<feature type="domain" description="SWIM-type" evidence="3">
    <location>
        <begin position="52"/>
        <end position="85"/>
    </location>
</feature>
<keyword evidence="5" id="KW-1185">Reference proteome</keyword>
<evidence type="ECO:0000313" key="4">
    <source>
        <dbReference type="EMBL" id="GCF08809.1"/>
    </source>
</evidence>